<protein>
    <recommendedName>
        <fullName evidence="4">Pilus assembly protein CpaD</fullName>
    </recommendedName>
</protein>
<dbReference type="AlphaFoldDB" id="A0A2U2BX54"/>
<organism evidence="2 3">
    <name type="scientific">Marinicauda salina</name>
    <dbReference type="NCBI Taxonomy" id="2135793"/>
    <lineage>
        <taxon>Bacteria</taxon>
        <taxon>Pseudomonadati</taxon>
        <taxon>Pseudomonadota</taxon>
        <taxon>Alphaproteobacteria</taxon>
        <taxon>Maricaulales</taxon>
        <taxon>Maricaulaceae</taxon>
        <taxon>Marinicauda</taxon>
    </lineage>
</organism>
<name>A0A2U2BX54_9PROT</name>
<keyword evidence="3" id="KW-1185">Reference proteome</keyword>
<evidence type="ECO:0000313" key="2">
    <source>
        <dbReference type="EMBL" id="PWE18596.1"/>
    </source>
</evidence>
<dbReference type="PROSITE" id="PS51257">
    <property type="entry name" value="PROKAR_LIPOPROTEIN"/>
    <property type="match status" value="1"/>
</dbReference>
<comment type="caution">
    <text evidence="2">The sequence shown here is derived from an EMBL/GenBank/DDBJ whole genome shotgun (WGS) entry which is preliminary data.</text>
</comment>
<feature type="chain" id="PRO_5015557186" description="Pilus assembly protein CpaD" evidence="1">
    <location>
        <begin position="22"/>
        <end position="88"/>
    </location>
</feature>
<reference evidence="3" key="1">
    <citation type="submission" date="2018-05" db="EMBL/GenBank/DDBJ databases">
        <authorList>
            <person name="Liu B.-T."/>
        </authorList>
    </citation>
    <scope>NUCLEOTIDE SEQUENCE [LARGE SCALE GENOMIC DNA]</scope>
    <source>
        <strain evidence="3">WD6-1</strain>
    </source>
</reference>
<evidence type="ECO:0000313" key="3">
    <source>
        <dbReference type="Proteomes" id="UP000245168"/>
    </source>
</evidence>
<dbReference type="EMBL" id="QEXV01000001">
    <property type="protein sequence ID" value="PWE18596.1"/>
    <property type="molecule type" value="Genomic_DNA"/>
</dbReference>
<sequence length="88" mass="9155">MKRFAAAFAAASAALAASACANINEPLSPLHGQFAETNFEAMVDDPRPVEGDPEPSARVIDAAVDRYQSGDVIPPRTSEAIVRRGSGG</sequence>
<feature type="signal peptide" evidence="1">
    <location>
        <begin position="1"/>
        <end position="21"/>
    </location>
</feature>
<evidence type="ECO:0000256" key="1">
    <source>
        <dbReference type="SAM" id="SignalP"/>
    </source>
</evidence>
<accession>A0A2U2BX54</accession>
<dbReference type="Proteomes" id="UP000245168">
    <property type="component" value="Unassembled WGS sequence"/>
</dbReference>
<evidence type="ECO:0008006" key="4">
    <source>
        <dbReference type="Google" id="ProtNLM"/>
    </source>
</evidence>
<proteinExistence type="predicted"/>
<keyword evidence="1" id="KW-0732">Signal</keyword>
<gene>
    <name evidence="2" type="ORF">DDZ18_03050</name>
</gene>
<dbReference type="RefSeq" id="WP_109251870.1">
    <property type="nucleotide sequence ID" value="NZ_QEXV01000001.1"/>
</dbReference>